<sequence length="296" mass="31883">MVRTAQLRAAGVSSSAIEVRCRPGGPWQRLLPGVLLLGNGTPTRRQQVQAALAYAGRGAVVTGVDSLREQGLTHLPLPDQVHVLLPATRKVTGREFVHIERTTRLPPPVYRCGLPLAPPARATLDAARRQPDPVLLHSLLGEVVRHGACTVADLTAELDAGSRRGTAAARNALHWLTDRARAITDAWARAVVNACPLPKPRWHVPVNDPAGTPLGTADAWWGEVALAWQIGSRSQLAIDRRRADRTDRALAAAGVTVLRTPVSRLHADPGGVRRELTRSFHQAATRRAAEPMVVTS</sequence>
<evidence type="ECO:0000313" key="2">
    <source>
        <dbReference type="Proteomes" id="UP000323454"/>
    </source>
</evidence>
<gene>
    <name evidence="1" type="ORF">F0L68_11325</name>
</gene>
<keyword evidence="2" id="KW-1185">Reference proteome</keyword>
<name>A0A5B2XJ66_9PSEU</name>
<organism evidence="1 2">
    <name type="scientific">Solihabitans fulvus</name>
    <dbReference type="NCBI Taxonomy" id="1892852"/>
    <lineage>
        <taxon>Bacteria</taxon>
        <taxon>Bacillati</taxon>
        <taxon>Actinomycetota</taxon>
        <taxon>Actinomycetes</taxon>
        <taxon>Pseudonocardiales</taxon>
        <taxon>Pseudonocardiaceae</taxon>
        <taxon>Solihabitans</taxon>
    </lineage>
</organism>
<dbReference type="OrthoDB" id="4870610at2"/>
<comment type="caution">
    <text evidence="1">The sequence shown here is derived from an EMBL/GenBank/DDBJ whole genome shotgun (WGS) entry which is preliminary data.</text>
</comment>
<dbReference type="Proteomes" id="UP000323454">
    <property type="component" value="Unassembled WGS sequence"/>
</dbReference>
<reference evidence="1 2" key="1">
    <citation type="submission" date="2019-09" db="EMBL/GenBank/DDBJ databases">
        <title>Goodfellowia gen. nov., a new genus of the Pseudonocardineae related to Actinoalloteichus, containing Goodfellowia coeruleoviolacea gen. nov., comb. nov. gen. nov., comb. nov.</title>
        <authorList>
            <person name="Labeda D."/>
        </authorList>
    </citation>
    <scope>NUCLEOTIDE SEQUENCE [LARGE SCALE GENOMIC DNA]</scope>
    <source>
        <strain evidence="1 2">AN110305</strain>
    </source>
</reference>
<dbReference type="AlphaFoldDB" id="A0A5B2XJ66"/>
<dbReference type="EMBL" id="VUOB01000020">
    <property type="protein sequence ID" value="KAA2262860.1"/>
    <property type="molecule type" value="Genomic_DNA"/>
</dbReference>
<accession>A0A5B2XJ66</accession>
<evidence type="ECO:0000313" key="1">
    <source>
        <dbReference type="EMBL" id="KAA2262860.1"/>
    </source>
</evidence>
<evidence type="ECO:0008006" key="3">
    <source>
        <dbReference type="Google" id="ProtNLM"/>
    </source>
</evidence>
<proteinExistence type="predicted"/>
<protein>
    <recommendedName>
        <fullName evidence="3">Transcriptional regulator, AbiEi antitoxin, Type IV TA system</fullName>
    </recommendedName>
</protein>
<reference evidence="1 2" key="2">
    <citation type="submission" date="2019-09" db="EMBL/GenBank/DDBJ databases">
        <authorList>
            <person name="Jin C."/>
        </authorList>
    </citation>
    <scope>NUCLEOTIDE SEQUENCE [LARGE SCALE GENOMIC DNA]</scope>
    <source>
        <strain evidence="1 2">AN110305</strain>
    </source>
</reference>